<keyword evidence="2" id="KW-1185">Reference proteome</keyword>
<sequence length="27" mass="2711">MSCSGCRSPLDLLAITINQSGTVSADA</sequence>
<comment type="caution">
    <text evidence="1">The sequence shown here is derived from an EMBL/GenBank/DDBJ whole genome shotgun (WGS) entry which is preliminary data.</text>
</comment>
<name>A0A2V3ZNE6_9GAMM</name>
<dbReference type="NCBIfam" id="TIGR01053">
    <property type="entry name" value="LSD1"/>
    <property type="match status" value="1"/>
</dbReference>
<organism evidence="1 2">
    <name type="scientific">Marinobacter vulgaris</name>
    <dbReference type="NCBI Taxonomy" id="1928331"/>
    <lineage>
        <taxon>Bacteria</taxon>
        <taxon>Pseudomonadati</taxon>
        <taxon>Pseudomonadota</taxon>
        <taxon>Gammaproteobacteria</taxon>
        <taxon>Pseudomonadales</taxon>
        <taxon>Marinobacteraceae</taxon>
        <taxon>Marinobacter</taxon>
    </lineage>
</organism>
<accession>A0A2V3ZNE6</accession>
<reference evidence="1 2" key="2">
    <citation type="submission" date="2018-06" db="EMBL/GenBank/DDBJ databases">
        <title>Marinobactersediminissp. nov, a moderately halophilic bacterium isolated from marine solar saltern.</title>
        <authorList>
            <person name="Zhang Y."/>
        </authorList>
    </citation>
    <scope>NUCLEOTIDE SEQUENCE [LARGE SCALE GENOMIC DNA]</scope>
    <source>
        <strain evidence="1 2">F01</strain>
    </source>
</reference>
<dbReference type="AlphaFoldDB" id="A0A2V3ZNE6"/>
<proteinExistence type="predicted"/>
<reference evidence="2" key="1">
    <citation type="submission" date="2018-05" db="EMBL/GenBank/DDBJ databases">
        <authorList>
            <person name="Lu D."/>
        </authorList>
    </citation>
    <scope>NUCLEOTIDE SEQUENCE [LARGE SCALE GENOMIC DNA]</scope>
    <source>
        <strain evidence="2">F01</strain>
    </source>
</reference>
<evidence type="ECO:0000313" key="1">
    <source>
        <dbReference type="EMBL" id="PXX92612.1"/>
    </source>
</evidence>
<evidence type="ECO:0000313" key="2">
    <source>
        <dbReference type="Proteomes" id="UP000253987"/>
    </source>
</evidence>
<gene>
    <name evidence="1" type="ORF">DIT71_05335</name>
</gene>
<protein>
    <submittedName>
        <fullName evidence="1">Uncharacterized protein</fullName>
    </submittedName>
</protein>
<dbReference type="Proteomes" id="UP000253987">
    <property type="component" value="Unassembled WGS sequence"/>
</dbReference>
<dbReference type="EMBL" id="QFWX01000002">
    <property type="protein sequence ID" value="PXX92612.1"/>
    <property type="molecule type" value="Genomic_DNA"/>
</dbReference>